<keyword evidence="4" id="KW-1185">Reference proteome</keyword>
<keyword evidence="2" id="KW-0472">Membrane</keyword>
<comment type="caution">
    <text evidence="3">The sequence shown here is derived from an EMBL/GenBank/DDBJ whole genome shotgun (WGS) entry which is preliminary data.</text>
</comment>
<proteinExistence type="predicted"/>
<evidence type="ECO:0000313" key="3">
    <source>
        <dbReference type="EMBL" id="MBB6029765.1"/>
    </source>
</evidence>
<keyword evidence="2" id="KW-1133">Transmembrane helix</keyword>
<keyword evidence="2" id="KW-0812">Transmembrane</keyword>
<sequence>MNHTRWIVLVFLFAVAWAMPLPQLYDQLAPKLETARTELLRDPTASLQALDDALNIFRSGAENVPEALSEGVVQALNNARIAVSRKSKADLEGQLWVVRGSLGKLMYEAMFQAVYQGNTDEALALLDRLIEITARTPDLKAKAVPLIQAGDIEGLRTLFERAYAEAMYKSLQLAQQKKQRASAYALTAKAYGLYLVVQDSPRIDNLARDYVDALAKLVSGDEAGFKQQTDQLIAAAQRFFRAAGPAAAAPAPAAPAVTPAAPAETPPAAPAAATAPQPQPQPAAPAAPQPAAQPVAAPKPAPAGTPKIQAQVLVSPIEQLNQDMAFLIGDKKKAEKVARSMAQVGIYSYTDWRNSLYITKGLLATAQAYVSVGRAQDARRYMEYARNRYVYEIYPLVEAIDPKAAKVTLAMFEQQMGGVGLRTSDLTVLNAQLENVADIVLERPLGPWHDFTVSLQRATFGLPRAVFFILVGMLALFPLYLIYLTFGGRNIYWRLMGLAFFFLLLPGIIEGLSYLGDILATYGGVPQLFVLDNLSILQNIVAQLAWGALIFLVVVFATWGLRGIAIQFGLIQDRRQAATTVQTSADMTGERNPTLTSETIVEWDEEF</sequence>
<feature type="compositionally biased region" description="Pro residues" evidence="1">
    <location>
        <begin position="277"/>
        <end position="288"/>
    </location>
</feature>
<accession>A0ABR6P187</accession>
<dbReference type="EMBL" id="JACHEZ010000004">
    <property type="protein sequence ID" value="MBB6029765.1"/>
    <property type="molecule type" value="Genomic_DNA"/>
</dbReference>
<evidence type="ECO:0000256" key="1">
    <source>
        <dbReference type="SAM" id="MobiDB-lite"/>
    </source>
</evidence>
<feature type="region of interest" description="Disordered" evidence="1">
    <location>
        <begin position="252"/>
        <end position="304"/>
    </location>
</feature>
<feature type="transmembrane region" description="Helical" evidence="2">
    <location>
        <begin position="536"/>
        <end position="561"/>
    </location>
</feature>
<evidence type="ECO:0000313" key="4">
    <source>
        <dbReference type="Proteomes" id="UP000587579"/>
    </source>
</evidence>
<feature type="transmembrane region" description="Helical" evidence="2">
    <location>
        <begin position="465"/>
        <end position="483"/>
    </location>
</feature>
<organism evidence="3 4">
    <name type="scientific">Oceanithermus desulfurans</name>
    <dbReference type="NCBI Taxonomy" id="227924"/>
    <lineage>
        <taxon>Bacteria</taxon>
        <taxon>Thermotogati</taxon>
        <taxon>Deinococcota</taxon>
        <taxon>Deinococci</taxon>
        <taxon>Thermales</taxon>
        <taxon>Thermaceae</taxon>
        <taxon>Oceanithermus</taxon>
    </lineage>
</organism>
<gene>
    <name evidence="3" type="ORF">HNQ05_001134</name>
</gene>
<reference evidence="3 4" key="1">
    <citation type="submission" date="2020-08" db="EMBL/GenBank/DDBJ databases">
        <title>Genomic Encyclopedia of Type Strains, Phase IV (KMG-IV): sequencing the most valuable type-strain genomes for metagenomic binning, comparative biology and taxonomic classification.</title>
        <authorList>
            <person name="Goeker M."/>
        </authorList>
    </citation>
    <scope>NUCLEOTIDE SEQUENCE [LARGE SCALE GENOMIC DNA]</scope>
    <source>
        <strain evidence="3 4">DSM 15757</strain>
    </source>
</reference>
<protein>
    <submittedName>
        <fullName evidence="3">Uncharacterized protein</fullName>
    </submittedName>
</protein>
<feature type="transmembrane region" description="Helical" evidence="2">
    <location>
        <begin position="495"/>
        <end position="516"/>
    </location>
</feature>
<name>A0ABR6P187_9DEIN</name>
<dbReference type="RefSeq" id="WP_183677652.1">
    <property type="nucleotide sequence ID" value="NZ_JACHEZ010000004.1"/>
</dbReference>
<dbReference type="Proteomes" id="UP000587579">
    <property type="component" value="Unassembled WGS sequence"/>
</dbReference>
<evidence type="ECO:0000256" key="2">
    <source>
        <dbReference type="SAM" id="Phobius"/>
    </source>
</evidence>
<feature type="compositionally biased region" description="Low complexity" evidence="1">
    <location>
        <begin position="252"/>
        <end position="263"/>
    </location>
</feature>